<dbReference type="Proteomes" id="UP001208689">
    <property type="component" value="Chromosome"/>
</dbReference>
<accession>A0ABY6HUB6</accession>
<gene>
    <name evidence="2" type="ORF">NEF87_003300</name>
</gene>
<name>A0ABY6HUB6_9ARCH</name>
<feature type="domain" description="GP-PDE" evidence="1">
    <location>
        <begin position="8"/>
        <end position="243"/>
    </location>
</feature>
<dbReference type="Gene3D" id="3.20.20.190">
    <property type="entry name" value="Phosphatidylinositol (PI) phosphodiesterase"/>
    <property type="match status" value="1"/>
</dbReference>
<sequence length="247" mass="28130">MSLSSERPIIFAHRGASGYEYENSTSAFNYAITLGADGIETDCWLSEDGEVVVHHDLLIKASPSLNIQKMTLQEIQNLSLPNGDKILSLRELFEQFGSNDILSNRLDPLKFSIDVQDNKVGPSIANLVEEFGLIDRVDLCCDTLWKMKNIRKINQRVRLVASNLEHMIKPKHLVSGGKMASFKIEAFNIKAEYFSPKMKEALNQYGYKYYIWDLHSSRILRQYLPYSPDAIYSNFPDKAIKALNSMI</sequence>
<keyword evidence="3" id="KW-1185">Reference proteome</keyword>
<dbReference type="PANTHER" id="PTHR46211:SF1">
    <property type="entry name" value="GLYCEROPHOSPHODIESTER PHOSPHODIESTERASE, CYTOPLASMIC"/>
    <property type="match status" value="1"/>
</dbReference>
<dbReference type="InterPro" id="IPR017946">
    <property type="entry name" value="PLC-like_Pdiesterase_TIM-brl"/>
</dbReference>
<evidence type="ECO:0000313" key="2">
    <source>
        <dbReference type="EMBL" id="UYP47015.1"/>
    </source>
</evidence>
<dbReference type="PROSITE" id="PS51704">
    <property type="entry name" value="GP_PDE"/>
    <property type="match status" value="1"/>
</dbReference>
<reference evidence="2" key="1">
    <citation type="submission" date="2022-09" db="EMBL/GenBank/DDBJ databases">
        <title>Actin cytoskeleton and complex cell architecture in an #Asgard archaeon.</title>
        <authorList>
            <person name="Ponce Toledo R.I."/>
            <person name="Schleper C."/>
            <person name="Rodrigues Oliveira T."/>
            <person name="Wollweber F."/>
            <person name="Xu J."/>
            <person name="Rittmann S."/>
            <person name="Klingl A."/>
            <person name="Pilhofer M."/>
        </authorList>
    </citation>
    <scope>NUCLEOTIDE SEQUENCE</scope>
    <source>
        <strain evidence="2">B-35</strain>
    </source>
</reference>
<evidence type="ECO:0000313" key="3">
    <source>
        <dbReference type="Proteomes" id="UP001208689"/>
    </source>
</evidence>
<organism evidence="2 3">
    <name type="scientific">Candidatus Lokiarchaeum ossiferum</name>
    <dbReference type="NCBI Taxonomy" id="2951803"/>
    <lineage>
        <taxon>Archaea</taxon>
        <taxon>Promethearchaeati</taxon>
        <taxon>Promethearchaeota</taxon>
        <taxon>Promethearchaeia</taxon>
        <taxon>Promethearchaeales</taxon>
        <taxon>Promethearchaeaceae</taxon>
        <taxon>Candidatus Lokiarchaeum</taxon>
    </lineage>
</organism>
<dbReference type="InterPro" id="IPR030395">
    <property type="entry name" value="GP_PDE_dom"/>
</dbReference>
<dbReference type="Pfam" id="PF03009">
    <property type="entry name" value="GDPD"/>
    <property type="match status" value="1"/>
</dbReference>
<dbReference type="PANTHER" id="PTHR46211">
    <property type="entry name" value="GLYCEROPHOSPHORYL DIESTER PHOSPHODIESTERASE"/>
    <property type="match status" value="1"/>
</dbReference>
<dbReference type="SUPFAM" id="SSF51695">
    <property type="entry name" value="PLC-like phosphodiesterases"/>
    <property type="match status" value="1"/>
</dbReference>
<proteinExistence type="predicted"/>
<dbReference type="PROSITE" id="PS50007">
    <property type="entry name" value="PIPLC_X_DOMAIN"/>
    <property type="match status" value="1"/>
</dbReference>
<evidence type="ECO:0000259" key="1">
    <source>
        <dbReference type="PROSITE" id="PS51704"/>
    </source>
</evidence>
<protein>
    <recommendedName>
        <fullName evidence="1">GP-PDE domain-containing protein</fullName>
    </recommendedName>
</protein>
<dbReference type="EMBL" id="CP104013">
    <property type="protein sequence ID" value="UYP47015.1"/>
    <property type="molecule type" value="Genomic_DNA"/>
</dbReference>